<feature type="domain" description="ABC transmembrane type-1" evidence="8">
    <location>
        <begin position="104"/>
        <end position="389"/>
    </location>
</feature>
<keyword evidence="6 7" id="KW-0472">Membrane</keyword>
<dbReference type="KEGG" id="mmw:Mmwyl1_4093"/>
<dbReference type="PANTHER" id="PTHR30614:SF37">
    <property type="entry name" value="AMINO-ACID ABC TRANSPORTER PERMEASE PROTEIN YHDX-RELATED"/>
    <property type="match status" value="1"/>
</dbReference>
<feature type="transmembrane region" description="Helical" evidence="7">
    <location>
        <begin position="38"/>
        <end position="56"/>
    </location>
</feature>
<dbReference type="eggNOG" id="COG4597">
    <property type="taxonomic scope" value="Bacteria"/>
</dbReference>
<feature type="transmembrane region" description="Helical" evidence="7">
    <location>
        <begin position="108"/>
        <end position="131"/>
    </location>
</feature>
<evidence type="ECO:0000256" key="7">
    <source>
        <dbReference type="RuleBase" id="RU363032"/>
    </source>
</evidence>
<feature type="transmembrane region" description="Helical" evidence="7">
    <location>
        <begin position="193"/>
        <end position="214"/>
    </location>
</feature>
<dbReference type="InterPro" id="IPR035906">
    <property type="entry name" value="MetI-like_sf"/>
</dbReference>
<dbReference type="GO" id="GO:0005886">
    <property type="term" value="C:plasma membrane"/>
    <property type="evidence" value="ECO:0007669"/>
    <property type="project" value="UniProtKB-SubCell"/>
</dbReference>
<evidence type="ECO:0000256" key="6">
    <source>
        <dbReference type="ARBA" id="ARBA00023136"/>
    </source>
</evidence>
<feature type="transmembrane region" description="Helical" evidence="7">
    <location>
        <begin position="366"/>
        <end position="389"/>
    </location>
</feature>
<dbReference type="AlphaFoldDB" id="A6W2R0"/>
<reference evidence="9" key="1">
    <citation type="submission" date="2007-06" db="EMBL/GenBank/DDBJ databases">
        <title>Complete sequence of Marinomonas sp. MWYL1.</title>
        <authorList>
            <consortium name="US DOE Joint Genome Institute"/>
            <person name="Copeland A."/>
            <person name="Lucas S."/>
            <person name="Lapidus A."/>
            <person name="Barry K."/>
            <person name="Glavina del Rio T."/>
            <person name="Dalin E."/>
            <person name="Tice H."/>
            <person name="Pitluck S."/>
            <person name="Kiss H."/>
            <person name="Brettin T."/>
            <person name="Bruce D."/>
            <person name="Detter J.C."/>
            <person name="Han C."/>
            <person name="Schmutz J."/>
            <person name="Larimer F."/>
            <person name="Land M."/>
            <person name="Hauser L."/>
            <person name="Kyrpides N."/>
            <person name="Kim E."/>
            <person name="Johnston A.W.B."/>
            <person name="Todd J.D."/>
            <person name="Rogers R."/>
            <person name="Wexler M."/>
            <person name="Bond P.L."/>
            <person name="Li Y."/>
            <person name="Richardson P."/>
        </authorList>
    </citation>
    <scope>NUCLEOTIDE SEQUENCE [LARGE SCALE GENOMIC DNA]</scope>
    <source>
        <strain evidence="9">MWYL1</strain>
    </source>
</reference>
<sequence>MQAGFSLSLAFESSTCKHHLWQLFMHSFLYNRKVRDTLIQLIFFAVICFGITYLALNAATNMRDAGLTSGFDFLFQRAGYDISYSLIHYDPKTSTHLMAWAAGMVNTIAFAVVAILLTTVMALCLAVMRLSQNFLLSKVSLCLVEYVRNVPILVHISVWYTLSLMLPSVRQAFNFGDVSFLSNRGLSIPSVEWNYGLLASLVFAALWTVLCFFVKKRVSTTGRRIISVLLMTIVLAVLASLVFTPVISFTAPKLVGFNFKHGWTLPPEFIMLIIAVSTYSAAHGSEVIRGSILAISKGQMEAGLALGVRPNIVMNKVIIPQALHSIIPPMTSIYINVLKAAALGSVVGFMDIMGTMGGSSLNITGQAIECIVIVMVSYGILNLILAAIMGRFNKAMQLKGR</sequence>
<dbReference type="CDD" id="cd06261">
    <property type="entry name" value="TM_PBP2"/>
    <property type="match status" value="1"/>
</dbReference>
<dbReference type="GO" id="GO:0055085">
    <property type="term" value="P:transmembrane transport"/>
    <property type="evidence" value="ECO:0007669"/>
    <property type="project" value="InterPro"/>
</dbReference>
<dbReference type="InterPro" id="IPR000515">
    <property type="entry name" value="MetI-like"/>
</dbReference>
<evidence type="ECO:0000256" key="2">
    <source>
        <dbReference type="ARBA" id="ARBA00010072"/>
    </source>
</evidence>
<accession>A6W2R0</accession>
<gene>
    <name evidence="9" type="ordered locus">Mmwyl1_4093</name>
</gene>
<dbReference type="Gene3D" id="1.10.3720.10">
    <property type="entry name" value="MetI-like"/>
    <property type="match status" value="1"/>
</dbReference>
<organism evidence="9">
    <name type="scientific">Marinomonas sp. (strain MWYL1)</name>
    <dbReference type="NCBI Taxonomy" id="400668"/>
    <lineage>
        <taxon>Bacteria</taxon>
        <taxon>Pseudomonadati</taxon>
        <taxon>Pseudomonadota</taxon>
        <taxon>Gammaproteobacteria</taxon>
        <taxon>Oceanospirillales</taxon>
        <taxon>Oceanospirillaceae</taxon>
        <taxon>Marinomonas</taxon>
    </lineage>
</organism>
<evidence type="ECO:0000256" key="5">
    <source>
        <dbReference type="ARBA" id="ARBA00022989"/>
    </source>
</evidence>
<evidence type="ECO:0000256" key="1">
    <source>
        <dbReference type="ARBA" id="ARBA00004651"/>
    </source>
</evidence>
<keyword evidence="4" id="KW-0029">Amino-acid transport</keyword>
<dbReference type="HOGENOM" id="CLU_019602_8_0_6"/>
<dbReference type="SUPFAM" id="SSF161098">
    <property type="entry name" value="MetI-like"/>
    <property type="match status" value="2"/>
</dbReference>
<dbReference type="GO" id="GO:0006865">
    <property type="term" value="P:amino acid transport"/>
    <property type="evidence" value="ECO:0007669"/>
    <property type="project" value="UniProtKB-KW"/>
</dbReference>
<proteinExistence type="inferred from homology"/>
<feature type="transmembrane region" description="Helical" evidence="7">
    <location>
        <begin position="226"/>
        <end position="249"/>
    </location>
</feature>
<dbReference type="EMBL" id="CP000749">
    <property type="protein sequence ID" value="ABR72989.1"/>
    <property type="molecule type" value="Genomic_DNA"/>
</dbReference>
<keyword evidence="3 7" id="KW-0812">Transmembrane</keyword>
<evidence type="ECO:0000313" key="9">
    <source>
        <dbReference type="EMBL" id="ABR72989.1"/>
    </source>
</evidence>
<evidence type="ECO:0000256" key="3">
    <source>
        <dbReference type="ARBA" id="ARBA00022692"/>
    </source>
</evidence>
<comment type="subcellular location">
    <subcellularLocation>
        <location evidence="1 7">Cell membrane</location>
        <topology evidence="1 7">Multi-pass membrane protein</topology>
    </subcellularLocation>
</comment>
<dbReference type="InterPro" id="IPR043429">
    <property type="entry name" value="ArtM/GltK/GlnP/TcyL/YhdX-like"/>
</dbReference>
<comment type="similarity">
    <text evidence="2">Belongs to the binding-protein-dependent transport system permease family. HisMQ subfamily.</text>
</comment>
<evidence type="ECO:0000256" key="4">
    <source>
        <dbReference type="ARBA" id="ARBA00022970"/>
    </source>
</evidence>
<protein>
    <submittedName>
        <fullName evidence="9">Binding-protein-dependent transport systems inner membrane component</fullName>
    </submittedName>
</protein>
<dbReference type="Pfam" id="PF00528">
    <property type="entry name" value="BPD_transp_1"/>
    <property type="match status" value="1"/>
</dbReference>
<dbReference type="PANTHER" id="PTHR30614">
    <property type="entry name" value="MEMBRANE COMPONENT OF AMINO ACID ABC TRANSPORTER"/>
    <property type="match status" value="1"/>
</dbReference>
<evidence type="ECO:0000259" key="8">
    <source>
        <dbReference type="PROSITE" id="PS50928"/>
    </source>
</evidence>
<dbReference type="PROSITE" id="PS50928">
    <property type="entry name" value="ABC_TM1"/>
    <property type="match status" value="1"/>
</dbReference>
<name>A6W2R0_MARMS</name>
<keyword evidence="7" id="KW-0813">Transport</keyword>
<keyword evidence="5 7" id="KW-1133">Transmembrane helix</keyword>
<feature type="transmembrane region" description="Helical" evidence="7">
    <location>
        <begin position="333"/>
        <end position="354"/>
    </location>
</feature>
<dbReference type="STRING" id="400668.Mmwyl1_4093"/>
<feature type="transmembrane region" description="Helical" evidence="7">
    <location>
        <begin position="269"/>
        <end position="288"/>
    </location>
</feature>